<evidence type="ECO:0000256" key="7">
    <source>
        <dbReference type="ARBA" id="ARBA00022771"/>
    </source>
</evidence>
<evidence type="ECO:0000313" key="17">
    <source>
        <dbReference type="Proteomes" id="UP001233999"/>
    </source>
</evidence>
<dbReference type="SUPFAM" id="SSF57850">
    <property type="entry name" value="RING/U-box"/>
    <property type="match status" value="2"/>
</dbReference>
<comment type="pathway">
    <text evidence="2">Protein modification; protein ubiquitination.</text>
</comment>
<keyword evidence="8" id="KW-0833">Ubl conjugation pathway</keyword>
<dbReference type="Gene3D" id="3.30.40.10">
    <property type="entry name" value="Zinc/RING finger domain, C3HC4 (zinc finger)"/>
    <property type="match status" value="1"/>
</dbReference>
<dbReference type="InterPro" id="IPR001841">
    <property type="entry name" value="Znf_RING"/>
</dbReference>
<feature type="region of interest" description="Disordered" evidence="12">
    <location>
        <begin position="171"/>
        <end position="255"/>
    </location>
</feature>
<evidence type="ECO:0000256" key="3">
    <source>
        <dbReference type="ARBA" id="ARBA00012251"/>
    </source>
</evidence>
<dbReference type="PANTHER" id="PTHR11685">
    <property type="entry name" value="RBR FAMILY RING FINGER AND IBR DOMAIN-CONTAINING"/>
    <property type="match status" value="1"/>
</dbReference>
<feature type="compositionally biased region" description="Basic and acidic residues" evidence="12">
    <location>
        <begin position="171"/>
        <end position="180"/>
    </location>
</feature>
<dbReference type="InterPro" id="IPR002867">
    <property type="entry name" value="IBR_dom"/>
</dbReference>
<keyword evidence="6" id="KW-0677">Repeat</keyword>
<evidence type="ECO:0000256" key="2">
    <source>
        <dbReference type="ARBA" id="ARBA00004906"/>
    </source>
</evidence>
<feature type="domain" description="RING-type" evidence="15">
    <location>
        <begin position="407"/>
        <end position="596"/>
    </location>
</feature>
<evidence type="ECO:0000259" key="13">
    <source>
        <dbReference type="PROSITE" id="PS50089"/>
    </source>
</evidence>
<keyword evidence="7 11" id="KW-0863">Zinc-finger</keyword>
<evidence type="ECO:0000313" key="16">
    <source>
        <dbReference type="EMBL" id="KAJ9578727.1"/>
    </source>
</evidence>
<feature type="domain" description="RWD" evidence="14">
    <location>
        <begin position="9"/>
        <end position="135"/>
    </location>
</feature>
<comment type="similarity">
    <text evidence="10">Belongs to the RBR family. RNF14 subfamily.</text>
</comment>
<evidence type="ECO:0000256" key="11">
    <source>
        <dbReference type="PROSITE-ProRule" id="PRU00175"/>
    </source>
</evidence>
<dbReference type="GO" id="GO:0016567">
    <property type="term" value="P:protein ubiquitination"/>
    <property type="evidence" value="ECO:0007669"/>
    <property type="project" value="InterPro"/>
</dbReference>
<dbReference type="PROSITE" id="PS50908">
    <property type="entry name" value="RWD"/>
    <property type="match status" value="1"/>
</dbReference>
<evidence type="ECO:0000256" key="1">
    <source>
        <dbReference type="ARBA" id="ARBA00001798"/>
    </source>
</evidence>
<dbReference type="Pfam" id="PF05773">
    <property type="entry name" value="RWD"/>
    <property type="match status" value="1"/>
</dbReference>
<keyword evidence="5" id="KW-0479">Metal-binding</keyword>
<evidence type="ECO:0000256" key="12">
    <source>
        <dbReference type="SAM" id="MobiDB-lite"/>
    </source>
</evidence>
<gene>
    <name evidence="16" type="ORF">L9F63_005089</name>
</gene>
<dbReference type="PROSITE" id="PS50089">
    <property type="entry name" value="ZF_RING_2"/>
    <property type="match status" value="1"/>
</dbReference>
<evidence type="ECO:0000256" key="10">
    <source>
        <dbReference type="ARBA" id="ARBA00044508"/>
    </source>
</evidence>
<keyword evidence="17" id="KW-1185">Reference proteome</keyword>
<evidence type="ECO:0000259" key="15">
    <source>
        <dbReference type="PROSITE" id="PS51873"/>
    </source>
</evidence>
<dbReference type="SMART" id="SM00591">
    <property type="entry name" value="RWD"/>
    <property type="match status" value="1"/>
</dbReference>
<feature type="compositionally biased region" description="Polar residues" evidence="12">
    <location>
        <begin position="240"/>
        <end position="255"/>
    </location>
</feature>
<dbReference type="InterPro" id="IPR013083">
    <property type="entry name" value="Znf_RING/FYVE/PHD"/>
</dbReference>
<evidence type="ECO:0000256" key="9">
    <source>
        <dbReference type="ARBA" id="ARBA00022833"/>
    </source>
</evidence>
<comment type="catalytic activity">
    <reaction evidence="1">
        <text>[E2 ubiquitin-conjugating enzyme]-S-ubiquitinyl-L-cysteine + [acceptor protein]-L-lysine = [E2 ubiquitin-conjugating enzyme]-L-cysteine + [acceptor protein]-N(6)-ubiquitinyl-L-lysine.</text>
        <dbReference type="EC" id="2.3.2.31"/>
    </reaction>
</comment>
<dbReference type="EMBL" id="JASPKZ010008864">
    <property type="protein sequence ID" value="KAJ9578727.1"/>
    <property type="molecule type" value="Genomic_DNA"/>
</dbReference>
<dbReference type="Proteomes" id="UP001233999">
    <property type="component" value="Unassembled WGS sequence"/>
</dbReference>
<feature type="region of interest" description="Disordered" evidence="12">
    <location>
        <begin position="294"/>
        <end position="314"/>
    </location>
</feature>
<dbReference type="SUPFAM" id="SSF54495">
    <property type="entry name" value="UBC-like"/>
    <property type="match status" value="1"/>
</dbReference>
<accession>A0AAD8E6T3</accession>
<evidence type="ECO:0000256" key="4">
    <source>
        <dbReference type="ARBA" id="ARBA00022679"/>
    </source>
</evidence>
<name>A0AAD8E6T3_DIPPU</name>
<dbReference type="GO" id="GO:0061630">
    <property type="term" value="F:ubiquitin protein ligase activity"/>
    <property type="evidence" value="ECO:0007669"/>
    <property type="project" value="UniProtKB-EC"/>
</dbReference>
<dbReference type="InterPro" id="IPR047548">
    <property type="entry name" value="Rcat_RBR_RNF14"/>
</dbReference>
<dbReference type="PROSITE" id="PS00518">
    <property type="entry name" value="ZF_RING_1"/>
    <property type="match status" value="1"/>
</dbReference>
<reference evidence="16" key="2">
    <citation type="submission" date="2023-05" db="EMBL/GenBank/DDBJ databases">
        <authorList>
            <person name="Fouks B."/>
        </authorList>
    </citation>
    <scope>NUCLEOTIDE SEQUENCE</scope>
    <source>
        <strain evidence="16">Stay&amp;Tobe</strain>
        <tissue evidence="16">Testes</tissue>
    </source>
</reference>
<dbReference type="InterPro" id="IPR017907">
    <property type="entry name" value="Znf_RING_CS"/>
</dbReference>
<dbReference type="InterPro" id="IPR044066">
    <property type="entry name" value="TRIAD_supradom"/>
</dbReference>
<dbReference type="Pfam" id="PF01485">
    <property type="entry name" value="IBR"/>
    <property type="match status" value="1"/>
</dbReference>
<dbReference type="GO" id="GO:0008270">
    <property type="term" value="F:zinc ion binding"/>
    <property type="evidence" value="ECO:0007669"/>
    <property type="project" value="UniProtKB-KW"/>
</dbReference>
<keyword evidence="9" id="KW-0862">Zinc</keyword>
<dbReference type="InterPro" id="IPR016135">
    <property type="entry name" value="UBQ-conjugating_enzyme/RWD"/>
</dbReference>
<evidence type="ECO:0000256" key="5">
    <source>
        <dbReference type="ARBA" id="ARBA00022723"/>
    </source>
</evidence>
<proteinExistence type="inferred from homology"/>
<dbReference type="InterPro" id="IPR031127">
    <property type="entry name" value="E3_UB_ligase_RBR"/>
</dbReference>
<dbReference type="CDD" id="cd16628">
    <property type="entry name" value="RING-HC_RBR_RNF14"/>
    <property type="match status" value="1"/>
</dbReference>
<reference evidence="16" key="1">
    <citation type="journal article" date="2023" name="IScience">
        <title>Live-bearing cockroach genome reveals convergent evolutionary mechanisms linked to viviparity in insects and beyond.</title>
        <authorList>
            <person name="Fouks B."/>
            <person name="Harrison M.C."/>
            <person name="Mikhailova A.A."/>
            <person name="Marchal E."/>
            <person name="English S."/>
            <person name="Carruthers M."/>
            <person name="Jennings E.C."/>
            <person name="Chiamaka E.L."/>
            <person name="Frigard R.A."/>
            <person name="Pippel M."/>
            <person name="Attardo G.M."/>
            <person name="Benoit J.B."/>
            <person name="Bornberg-Bauer E."/>
            <person name="Tobe S.S."/>
        </authorList>
    </citation>
    <scope>NUCLEOTIDE SEQUENCE</scope>
    <source>
        <strain evidence="16">Stay&amp;Tobe</strain>
    </source>
</reference>
<dbReference type="AlphaFoldDB" id="A0AAD8E6T3"/>
<dbReference type="InterPro" id="IPR006575">
    <property type="entry name" value="RWD_dom"/>
</dbReference>
<evidence type="ECO:0000256" key="6">
    <source>
        <dbReference type="ARBA" id="ARBA00022737"/>
    </source>
</evidence>
<evidence type="ECO:0000259" key="14">
    <source>
        <dbReference type="PROSITE" id="PS50908"/>
    </source>
</evidence>
<organism evidence="16 17">
    <name type="scientific">Diploptera punctata</name>
    <name type="common">Pacific beetle cockroach</name>
    <dbReference type="NCBI Taxonomy" id="6984"/>
    <lineage>
        <taxon>Eukaryota</taxon>
        <taxon>Metazoa</taxon>
        <taxon>Ecdysozoa</taxon>
        <taxon>Arthropoda</taxon>
        <taxon>Hexapoda</taxon>
        <taxon>Insecta</taxon>
        <taxon>Pterygota</taxon>
        <taxon>Neoptera</taxon>
        <taxon>Polyneoptera</taxon>
        <taxon>Dictyoptera</taxon>
        <taxon>Blattodea</taxon>
        <taxon>Blaberoidea</taxon>
        <taxon>Blaberidae</taxon>
        <taxon>Diplopterinae</taxon>
        <taxon>Diploptera</taxon>
    </lineage>
</organism>
<dbReference type="PROSITE" id="PS51873">
    <property type="entry name" value="TRIAD"/>
    <property type="match status" value="1"/>
</dbReference>
<feature type="domain" description="RING-type" evidence="13">
    <location>
        <begin position="411"/>
        <end position="460"/>
    </location>
</feature>
<keyword evidence="4" id="KW-0808">Transferase</keyword>
<dbReference type="EC" id="2.3.2.31" evidence="3"/>
<dbReference type="CDD" id="cd23820">
    <property type="entry name" value="RWD_RNF14"/>
    <property type="match status" value="1"/>
</dbReference>
<protein>
    <recommendedName>
        <fullName evidence="3">RBR-type E3 ubiquitin transferase</fullName>
        <ecNumber evidence="3">2.3.2.31</ecNumber>
    </recommendedName>
</protein>
<evidence type="ECO:0000256" key="8">
    <source>
        <dbReference type="ARBA" id="ARBA00022786"/>
    </source>
</evidence>
<sequence>MSDKESQKDEICALESIYNEEELQVHEENGLSEGVFYAHIDLPSGFTIVYKDLRREDSDLREFPVKYLPPLCLHFSLPENYPSHSPPRYMLSCQWLRNDKIMSLRKRLDSIWKENENLEVLFLWTQFLKEEALNYLEIGDTLDVSLLETTFLKHEEYKQARRARQLEIETRKRDEREKAASKQLNECSKESNVSASESSKCEYPRHKQRGGRQRWQGRDRYNHKNIRDERGTSERRDYSTGDQYLRSTQDQSTNPRVMFYDNKNKRFISRSARSRGSYGRSYMFTNRTENKRFLDSRGRNAYPKSSEQSVLSSCDQINRSSKCDTVVVDEHVSDSKESSVTNDLNSSFDKKDIEIGDIDNESERELDSTLTVNEEKKPGVVNRPRMSVVQLLQEFNEARQKTEFNRNFYTCKICFQDKKGLQCTCFQGCEHVFCKSCIAEYFEVRIKDGTVKNISCPEEKCSSEASPAQVQELVSAELFSRYDAVLLAALFRAHEKRILVEEYISASDERRVQMEQRYGKKQLQALVDTYLSEKWLDSNSKKCPNCSAAIEKSDGCNKMVCWKCNSFFCWLCGERLNPQSPYMHFNNPASKCYNLLFHGVPLSDDEDDDDEPWWFPPGNFLRNEDN</sequence>
<feature type="compositionally biased region" description="Polar residues" evidence="12">
    <location>
        <begin position="303"/>
        <end position="314"/>
    </location>
</feature>
<dbReference type="CDD" id="cd20354">
    <property type="entry name" value="Rcat_RBR_RNF14"/>
    <property type="match status" value="1"/>
</dbReference>
<comment type="caution">
    <text evidence="16">The sequence shown here is derived from an EMBL/GenBank/DDBJ whole genome shotgun (WGS) entry which is preliminary data.</text>
</comment>
<dbReference type="Gene3D" id="3.10.110.10">
    <property type="entry name" value="Ubiquitin Conjugating Enzyme"/>
    <property type="match status" value="1"/>
</dbReference>
<dbReference type="InterPro" id="IPR031128">
    <property type="entry name" value="RNF14_RING-HC_Zfn"/>
</dbReference>
<feature type="compositionally biased region" description="Basic and acidic residues" evidence="12">
    <location>
        <begin position="216"/>
        <end position="239"/>
    </location>
</feature>
<dbReference type="SMART" id="SM00647">
    <property type="entry name" value="IBR"/>
    <property type="match status" value="1"/>
</dbReference>
<dbReference type="FunFam" id="3.30.40.10:FF:000137">
    <property type="entry name" value="RanBP-type and C3HC4-type zinc finger-containing protein 1"/>
    <property type="match status" value="1"/>
</dbReference>
<dbReference type="Gene3D" id="1.20.120.1750">
    <property type="match status" value="1"/>
</dbReference>